<dbReference type="AlphaFoldDB" id="A0A4Y7SLY4"/>
<feature type="non-terminal residue" evidence="3">
    <location>
        <position position="742"/>
    </location>
</feature>
<feature type="domain" description="DUF6589" evidence="2">
    <location>
        <begin position="255"/>
        <end position="714"/>
    </location>
</feature>
<keyword evidence="4" id="KW-1185">Reference proteome</keyword>
<dbReference type="Proteomes" id="UP000298030">
    <property type="component" value="Unassembled WGS sequence"/>
</dbReference>
<feature type="non-terminal residue" evidence="3">
    <location>
        <position position="1"/>
    </location>
</feature>
<evidence type="ECO:0000256" key="1">
    <source>
        <dbReference type="SAM" id="MobiDB-lite"/>
    </source>
</evidence>
<dbReference type="InterPro" id="IPR046496">
    <property type="entry name" value="DUF6589"/>
</dbReference>
<organism evidence="3 4">
    <name type="scientific">Coprinellus micaceus</name>
    <name type="common">Glistening ink-cap mushroom</name>
    <name type="synonym">Coprinus micaceus</name>
    <dbReference type="NCBI Taxonomy" id="71717"/>
    <lineage>
        <taxon>Eukaryota</taxon>
        <taxon>Fungi</taxon>
        <taxon>Dikarya</taxon>
        <taxon>Basidiomycota</taxon>
        <taxon>Agaricomycotina</taxon>
        <taxon>Agaricomycetes</taxon>
        <taxon>Agaricomycetidae</taxon>
        <taxon>Agaricales</taxon>
        <taxon>Agaricineae</taxon>
        <taxon>Psathyrellaceae</taxon>
        <taxon>Coprinellus</taxon>
    </lineage>
</organism>
<gene>
    <name evidence="3" type="ORF">FA13DRAFT_1600942</name>
</gene>
<evidence type="ECO:0000259" key="2">
    <source>
        <dbReference type="Pfam" id="PF20231"/>
    </source>
</evidence>
<protein>
    <recommendedName>
        <fullName evidence="2">DUF6589 domain-containing protein</fullName>
    </recommendedName>
</protein>
<accession>A0A4Y7SLY4</accession>
<proteinExistence type="predicted"/>
<dbReference type="OrthoDB" id="3256296at2759"/>
<name>A0A4Y7SLY4_COPMI</name>
<evidence type="ECO:0000313" key="4">
    <source>
        <dbReference type="Proteomes" id="UP000298030"/>
    </source>
</evidence>
<dbReference type="EMBL" id="QPFP01000094">
    <property type="protein sequence ID" value="TEB22269.1"/>
    <property type="molecule type" value="Genomic_DNA"/>
</dbReference>
<evidence type="ECO:0000313" key="3">
    <source>
        <dbReference type="EMBL" id="TEB22269.1"/>
    </source>
</evidence>
<feature type="region of interest" description="Disordered" evidence="1">
    <location>
        <begin position="537"/>
        <end position="562"/>
    </location>
</feature>
<dbReference type="Pfam" id="PF20231">
    <property type="entry name" value="DUF6589"/>
    <property type="match status" value="1"/>
</dbReference>
<sequence>INWSIPELMKYTFTEPEKTKRSLRHAGVASKFLTGKDKVTPGQILQLWDKSADGRIEREENMFSTTIHYSAIKPVRPSLTSYAAQKCLQKVNQEGSAVVKSDAGLHASIRKDSTQKLEWKAVATHALAALLYKRNSEARLLPMSLGLLAFSYSTPVDFMAYCSHIGVMPAWTTISKALNHLGKFQGELVRSLGRDPKLVGFIQTDNVQNYLRMRDERIGSANTMNIGLAATYCQVPGVDPSTLDFDKKQKLVEQNKRSKLTVNQLVSLIDFAHLNKVFVLHWMRVLVHYIPELQHLKSAVSELFRTRVKRTCIPEGATPVFPLASNGKNENVTTELNDAIRDFLSQTGQDENDYLRRVTLIGGDGLTFQRLLELQRYLQFHADQLESLSLIEPILAVWHTEWADLTRIFERFWEAALSTDPSSLGHNATLIGRPGPSNIHKVDYYLAVDLLYLVLESASSIRLIQTSRIHFKDAPDIFKYFTNLAMEGKLPTLEVLEKAAEKLHNTYTTTRAIYEALGDTTAKSPWTNSVPLGKKWGSQERDATSLPKVATEVPEDTQGRHENGDRVLANSITFMRDALLSREISYAVAEGDAGRVYQVMKMLLFSFAGSSHTKYCTYMLEVVTRFELETPEDMVETILKATLVNLTGLPGSCMASDIMQEYFNRLLEAIIEKKGIDYGNPLARNIISPNLAHFARIKLNLRSGVGLAPRSGKHSAPHQNPEMLKLMKAYMQHELHKRRPGR</sequence>
<reference evidence="3 4" key="1">
    <citation type="journal article" date="2019" name="Nat. Ecol. Evol.">
        <title>Megaphylogeny resolves global patterns of mushroom evolution.</title>
        <authorList>
            <person name="Varga T."/>
            <person name="Krizsan K."/>
            <person name="Foldi C."/>
            <person name="Dima B."/>
            <person name="Sanchez-Garcia M."/>
            <person name="Sanchez-Ramirez S."/>
            <person name="Szollosi G.J."/>
            <person name="Szarkandi J.G."/>
            <person name="Papp V."/>
            <person name="Albert L."/>
            <person name="Andreopoulos W."/>
            <person name="Angelini C."/>
            <person name="Antonin V."/>
            <person name="Barry K.W."/>
            <person name="Bougher N.L."/>
            <person name="Buchanan P."/>
            <person name="Buyck B."/>
            <person name="Bense V."/>
            <person name="Catcheside P."/>
            <person name="Chovatia M."/>
            <person name="Cooper J."/>
            <person name="Damon W."/>
            <person name="Desjardin D."/>
            <person name="Finy P."/>
            <person name="Geml J."/>
            <person name="Haridas S."/>
            <person name="Hughes K."/>
            <person name="Justo A."/>
            <person name="Karasinski D."/>
            <person name="Kautmanova I."/>
            <person name="Kiss B."/>
            <person name="Kocsube S."/>
            <person name="Kotiranta H."/>
            <person name="LaButti K.M."/>
            <person name="Lechner B.E."/>
            <person name="Liimatainen K."/>
            <person name="Lipzen A."/>
            <person name="Lukacs Z."/>
            <person name="Mihaltcheva S."/>
            <person name="Morgado L.N."/>
            <person name="Niskanen T."/>
            <person name="Noordeloos M.E."/>
            <person name="Ohm R.A."/>
            <person name="Ortiz-Santana B."/>
            <person name="Ovrebo C."/>
            <person name="Racz N."/>
            <person name="Riley R."/>
            <person name="Savchenko A."/>
            <person name="Shiryaev A."/>
            <person name="Soop K."/>
            <person name="Spirin V."/>
            <person name="Szebenyi C."/>
            <person name="Tomsovsky M."/>
            <person name="Tulloss R.E."/>
            <person name="Uehling J."/>
            <person name="Grigoriev I.V."/>
            <person name="Vagvolgyi C."/>
            <person name="Papp T."/>
            <person name="Martin F.M."/>
            <person name="Miettinen O."/>
            <person name="Hibbett D.S."/>
            <person name="Nagy L.G."/>
        </authorList>
    </citation>
    <scope>NUCLEOTIDE SEQUENCE [LARGE SCALE GENOMIC DNA]</scope>
    <source>
        <strain evidence="3 4">FP101781</strain>
    </source>
</reference>
<dbReference type="STRING" id="71717.A0A4Y7SLY4"/>
<comment type="caution">
    <text evidence="3">The sequence shown here is derived from an EMBL/GenBank/DDBJ whole genome shotgun (WGS) entry which is preliminary data.</text>
</comment>